<dbReference type="EMBL" id="JACVVD010000007">
    <property type="protein sequence ID" value="MBD0382377.1"/>
    <property type="molecule type" value="Genomic_DNA"/>
</dbReference>
<accession>A0A926QLA5</accession>
<evidence type="ECO:0008006" key="4">
    <source>
        <dbReference type="Google" id="ProtNLM"/>
    </source>
</evidence>
<keyword evidence="3" id="KW-1185">Reference proteome</keyword>
<reference evidence="2" key="1">
    <citation type="submission" date="2020-09" db="EMBL/GenBank/DDBJ databases">
        <title>Draft Genome Sequence of Paenibacillus sp. WST5.</title>
        <authorList>
            <person name="Bao Z."/>
        </authorList>
    </citation>
    <scope>NUCLEOTIDE SEQUENCE</scope>
    <source>
        <strain evidence="2">WST5</strain>
    </source>
</reference>
<feature type="transmembrane region" description="Helical" evidence="1">
    <location>
        <begin position="20"/>
        <end position="38"/>
    </location>
</feature>
<keyword evidence="1" id="KW-0472">Membrane</keyword>
<organism evidence="2 3">
    <name type="scientific">Paenibacillus sedimenti</name>
    <dbReference type="NCBI Taxonomy" id="2770274"/>
    <lineage>
        <taxon>Bacteria</taxon>
        <taxon>Bacillati</taxon>
        <taxon>Bacillota</taxon>
        <taxon>Bacilli</taxon>
        <taxon>Bacillales</taxon>
        <taxon>Paenibacillaceae</taxon>
        <taxon>Paenibacillus</taxon>
    </lineage>
</organism>
<dbReference type="RefSeq" id="WP_188176167.1">
    <property type="nucleotide sequence ID" value="NZ_JACVVD010000007.1"/>
</dbReference>
<dbReference type="AlphaFoldDB" id="A0A926QLA5"/>
<proteinExistence type="predicted"/>
<protein>
    <recommendedName>
        <fullName evidence="4">Flp family type IVb pilin</fullName>
    </recommendedName>
</protein>
<sequence length="64" mass="6925">MIDKFASFYADENGQGAAEYSLVLSLIAIGVITIILSFDQTIESIYQNGVAKINKVITDNGLLN</sequence>
<gene>
    <name evidence="2" type="ORF">ICC18_19860</name>
</gene>
<dbReference type="Proteomes" id="UP000650466">
    <property type="component" value="Unassembled WGS sequence"/>
</dbReference>
<evidence type="ECO:0000313" key="3">
    <source>
        <dbReference type="Proteomes" id="UP000650466"/>
    </source>
</evidence>
<keyword evidence="1" id="KW-0812">Transmembrane</keyword>
<keyword evidence="1" id="KW-1133">Transmembrane helix</keyword>
<comment type="caution">
    <text evidence="2">The sequence shown here is derived from an EMBL/GenBank/DDBJ whole genome shotgun (WGS) entry which is preliminary data.</text>
</comment>
<evidence type="ECO:0000313" key="2">
    <source>
        <dbReference type="EMBL" id="MBD0382377.1"/>
    </source>
</evidence>
<name>A0A926QLA5_9BACL</name>
<evidence type="ECO:0000256" key="1">
    <source>
        <dbReference type="SAM" id="Phobius"/>
    </source>
</evidence>